<comment type="caution">
    <text evidence="1">The sequence shown here is derived from an EMBL/GenBank/DDBJ whole genome shotgun (WGS) entry which is preliminary data.</text>
</comment>
<evidence type="ECO:0000313" key="1">
    <source>
        <dbReference type="EMBL" id="RLE49299.1"/>
    </source>
</evidence>
<gene>
    <name evidence="1" type="ORF">DRJ31_05485</name>
</gene>
<organism evidence="1 2">
    <name type="scientific">Thermoproteota archaeon</name>
    <dbReference type="NCBI Taxonomy" id="2056631"/>
    <lineage>
        <taxon>Archaea</taxon>
        <taxon>Thermoproteota</taxon>
    </lineage>
</organism>
<dbReference type="Gene3D" id="1.20.120.330">
    <property type="entry name" value="Nucleotidyltransferases domain 2"/>
    <property type="match status" value="1"/>
</dbReference>
<evidence type="ECO:0000313" key="2">
    <source>
        <dbReference type="Proteomes" id="UP000278475"/>
    </source>
</evidence>
<dbReference type="Pfam" id="PF05942">
    <property type="entry name" value="PaREP1"/>
    <property type="match status" value="1"/>
</dbReference>
<sequence>MWWLKLPLAELEEVLRRKSLADKYYENYLEHYHRGEYSKASEYLWGVVNALTYALGLFYGKTLGDHSKVVEFLNMLASEHKDIAEGLKPAQRVHANFYHDFMDKDLFDDDRLKVEKMINKLATLLTQKLEEIASTA</sequence>
<dbReference type="EMBL" id="QMQV01000042">
    <property type="protein sequence ID" value="RLE49299.1"/>
    <property type="molecule type" value="Genomic_DNA"/>
</dbReference>
<accession>A0A497EQ28</accession>
<proteinExistence type="predicted"/>
<dbReference type="AlphaFoldDB" id="A0A497EQ28"/>
<dbReference type="Proteomes" id="UP000278475">
    <property type="component" value="Unassembled WGS sequence"/>
</dbReference>
<evidence type="ECO:0008006" key="3">
    <source>
        <dbReference type="Google" id="ProtNLM"/>
    </source>
</evidence>
<name>A0A497EQ28_9CREN</name>
<reference evidence="1 2" key="1">
    <citation type="submission" date="2018-06" db="EMBL/GenBank/DDBJ databases">
        <title>Extensive metabolic versatility and redundancy in microbially diverse, dynamic hydrothermal sediments.</title>
        <authorList>
            <person name="Dombrowski N."/>
            <person name="Teske A."/>
            <person name="Baker B.J."/>
        </authorList>
    </citation>
    <scope>NUCLEOTIDE SEQUENCE [LARGE SCALE GENOMIC DNA]</scope>
    <source>
        <strain evidence="1">B66_G16</strain>
    </source>
</reference>
<protein>
    <recommendedName>
        <fullName evidence="3">HEPN domain-containing protein</fullName>
    </recommendedName>
</protein>
<dbReference type="InterPro" id="IPR010268">
    <property type="entry name" value="PaREP1"/>
</dbReference>